<organism evidence="3 4">
    <name type="scientific">Frondihabitans sucicola</name>
    <dbReference type="NCBI Taxonomy" id="1268041"/>
    <lineage>
        <taxon>Bacteria</taxon>
        <taxon>Bacillati</taxon>
        <taxon>Actinomycetota</taxon>
        <taxon>Actinomycetes</taxon>
        <taxon>Micrococcales</taxon>
        <taxon>Microbacteriaceae</taxon>
        <taxon>Frondihabitans</taxon>
    </lineage>
</organism>
<dbReference type="Gene3D" id="3.30.360.10">
    <property type="entry name" value="Dihydrodipicolinate Reductase, domain 2"/>
    <property type="match status" value="1"/>
</dbReference>
<comment type="similarity">
    <text evidence="1">Belongs to the Gfo/Idh/MocA family.</text>
</comment>
<accession>A0ABM8GIU9</accession>
<keyword evidence="4" id="KW-1185">Reference proteome</keyword>
<protein>
    <recommendedName>
        <fullName evidence="2">Gfo/Idh/MocA-like oxidoreductase C-terminal domain-containing protein</fullName>
    </recommendedName>
</protein>
<feature type="domain" description="Gfo/Idh/MocA-like oxidoreductase C-terminal" evidence="2">
    <location>
        <begin position="29"/>
        <end position="172"/>
    </location>
</feature>
<evidence type="ECO:0000313" key="3">
    <source>
        <dbReference type="EMBL" id="BDZ48301.1"/>
    </source>
</evidence>
<dbReference type="Pfam" id="PF02894">
    <property type="entry name" value="GFO_IDH_MocA_C"/>
    <property type="match status" value="1"/>
</dbReference>
<sequence length="176" mass="18568">MGEPRVVTASAVTYNELGRRGRGGGSKVPALSDGTHPFDVEDFASALLRFDTGSSLLLQASWASYSKNNEDIEVELLGSSGGARLHVDNYSTDGTLTLYSDVEGRPTVARPTVHVPAGHHRTVIEGFLAAIRAGVEGSAPAYTGHYGEYALHRSRVVDAIYASAAAGHEVEIEGEA</sequence>
<evidence type="ECO:0000313" key="4">
    <source>
        <dbReference type="Proteomes" id="UP001321486"/>
    </source>
</evidence>
<reference evidence="4" key="1">
    <citation type="journal article" date="2019" name="Int. J. Syst. Evol. Microbiol.">
        <title>The Global Catalogue of Microorganisms (GCM) 10K type strain sequencing project: providing services to taxonomists for standard genome sequencing and annotation.</title>
        <authorList>
            <consortium name="The Broad Institute Genomics Platform"/>
            <consortium name="The Broad Institute Genome Sequencing Center for Infectious Disease"/>
            <person name="Wu L."/>
            <person name="Ma J."/>
        </authorList>
    </citation>
    <scope>NUCLEOTIDE SEQUENCE [LARGE SCALE GENOMIC DNA]</scope>
    <source>
        <strain evidence="4">NBRC 108728</strain>
    </source>
</reference>
<dbReference type="InterPro" id="IPR004104">
    <property type="entry name" value="Gfo/Idh/MocA-like_OxRdtase_C"/>
</dbReference>
<evidence type="ECO:0000256" key="1">
    <source>
        <dbReference type="ARBA" id="ARBA00010928"/>
    </source>
</evidence>
<gene>
    <name evidence="3" type="ORF">GCM10025867_05420</name>
</gene>
<proteinExistence type="inferred from homology"/>
<dbReference type="SUPFAM" id="SSF55347">
    <property type="entry name" value="Glyceraldehyde-3-phosphate dehydrogenase-like, C-terminal domain"/>
    <property type="match status" value="1"/>
</dbReference>
<dbReference type="EMBL" id="AP027732">
    <property type="protein sequence ID" value="BDZ48301.1"/>
    <property type="molecule type" value="Genomic_DNA"/>
</dbReference>
<evidence type="ECO:0000259" key="2">
    <source>
        <dbReference type="Pfam" id="PF02894"/>
    </source>
</evidence>
<name>A0ABM8GIU9_9MICO</name>
<dbReference type="Proteomes" id="UP001321486">
    <property type="component" value="Chromosome"/>
</dbReference>